<dbReference type="AlphaFoldDB" id="A0A315XP64"/>
<evidence type="ECO:0000256" key="1">
    <source>
        <dbReference type="SAM" id="Phobius"/>
    </source>
</evidence>
<keyword evidence="1" id="KW-0472">Membrane</keyword>
<gene>
    <name evidence="2" type="ORF">MBBTH_06320</name>
</gene>
<keyword evidence="1" id="KW-1133">Transmembrane helix</keyword>
<sequence length="236" mass="26549">MNKKKQYQILLIVLVAIVIFNLAIMISEVTRGPDNIYNVTTVGSNANGTVYKVVAGNMSSNETVGIILGVHPREHEIHEEVNKTIYNITKENGTHNLTKKYVIYYVQTKDNLTTREDTRPAGEELANKYIVPNIAKDNPFIVVDVHEINPDYEYSNFIFSLSNRTDKINYFIDKLSNDVNLVDYDFGEGTSPEKVTEPIAKQGINTLLMETSITDPILQKHQTAVNLINSLDSLNA</sequence>
<keyword evidence="3" id="KW-1185">Reference proteome</keyword>
<protein>
    <submittedName>
        <fullName evidence="2">Uncharacterized protein</fullName>
    </submittedName>
</protein>
<evidence type="ECO:0000313" key="3">
    <source>
        <dbReference type="Proteomes" id="UP000251717"/>
    </source>
</evidence>
<proteinExistence type="predicted"/>
<organism evidence="2 3">
    <name type="scientific">Methanobrevibacter thaueri</name>
    <dbReference type="NCBI Taxonomy" id="190975"/>
    <lineage>
        <taxon>Archaea</taxon>
        <taxon>Methanobacteriati</taxon>
        <taxon>Methanobacteriota</taxon>
        <taxon>Methanomada group</taxon>
        <taxon>Methanobacteria</taxon>
        <taxon>Methanobacteriales</taxon>
        <taxon>Methanobacteriaceae</taxon>
        <taxon>Methanobrevibacter</taxon>
    </lineage>
</organism>
<dbReference type="RefSeq" id="WP_116591607.1">
    <property type="nucleotide sequence ID" value="NZ_MZGS01000017.1"/>
</dbReference>
<dbReference type="Proteomes" id="UP000251717">
    <property type="component" value="Unassembled WGS sequence"/>
</dbReference>
<comment type="caution">
    <text evidence="2">The sequence shown here is derived from an EMBL/GenBank/DDBJ whole genome shotgun (WGS) entry which is preliminary data.</text>
</comment>
<evidence type="ECO:0000313" key="2">
    <source>
        <dbReference type="EMBL" id="PWB87664.1"/>
    </source>
</evidence>
<dbReference type="EMBL" id="MZGS01000017">
    <property type="protein sequence ID" value="PWB87664.1"/>
    <property type="molecule type" value="Genomic_DNA"/>
</dbReference>
<keyword evidence="1" id="KW-0812">Transmembrane</keyword>
<name>A0A315XP64_9EURY</name>
<dbReference type="OrthoDB" id="76095at2157"/>
<reference evidence="2 3" key="1">
    <citation type="submission" date="2017-03" db="EMBL/GenBank/DDBJ databases">
        <title>Genome sequence of Methanobrevibacter thaueri.</title>
        <authorList>
            <person name="Poehlein A."/>
            <person name="Seedorf H."/>
            <person name="Daniel R."/>
        </authorList>
    </citation>
    <scope>NUCLEOTIDE SEQUENCE [LARGE SCALE GENOMIC DNA]</scope>
    <source>
        <strain evidence="2 3">DSM 11995</strain>
    </source>
</reference>
<accession>A0A315XP64</accession>
<feature type="transmembrane region" description="Helical" evidence="1">
    <location>
        <begin position="7"/>
        <end position="26"/>
    </location>
</feature>